<organism evidence="2 3">
    <name type="scientific">Alistipes intestinihominis</name>
    <dbReference type="NCBI Taxonomy" id="3133172"/>
    <lineage>
        <taxon>Bacteria</taxon>
        <taxon>Pseudomonadati</taxon>
        <taxon>Bacteroidota</taxon>
        <taxon>Bacteroidia</taxon>
        <taxon>Bacteroidales</taxon>
        <taxon>Rikenellaceae</taxon>
        <taxon>Alistipes</taxon>
    </lineage>
</organism>
<evidence type="ECO:0000259" key="1">
    <source>
        <dbReference type="Pfam" id="PF03781"/>
    </source>
</evidence>
<proteinExistence type="predicted"/>
<accession>A0ABV1H0L3</accession>
<dbReference type="Gene3D" id="3.90.1580.10">
    <property type="entry name" value="paralog of FGE (formylglycine-generating enzyme)"/>
    <property type="match status" value="1"/>
</dbReference>
<dbReference type="InterPro" id="IPR016187">
    <property type="entry name" value="CTDL_fold"/>
</dbReference>
<dbReference type="Proteomes" id="UP001460202">
    <property type="component" value="Unassembled WGS sequence"/>
</dbReference>
<dbReference type="RefSeq" id="WP_349094593.1">
    <property type="nucleotide sequence ID" value="NZ_JBBMFL010000025.1"/>
</dbReference>
<protein>
    <submittedName>
        <fullName evidence="2">SUMF1/EgtB/PvdO family nonheme iron enzyme</fullName>
    </submittedName>
</protein>
<feature type="domain" description="Sulfatase-modifying factor enzyme-like" evidence="1">
    <location>
        <begin position="332"/>
        <end position="603"/>
    </location>
</feature>
<dbReference type="InterPro" id="IPR013783">
    <property type="entry name" value="Ig-like_fold"/>
</dbReference>
<evidence type="ECO:0000313" key="3">
    <source>
        <dbReference type="Proteomes" id="UP001460202"/>
    </source>
</evidence>
<dbReference type="EMBL" id="JBBMFL010000025">
    <property type="protein sequence ID" value="MEQ2546216.1"/>
    <property type="molecule type" value="Genomic_DNA"/>
</dbReference>
<dbReference type="Gene3D" id="2.60.40.10">
    <property type="entry name" value="Immunoglobulins"/>
    <property type="match status" value="1"/>
</dbReference>
<dbReference type="InterPro" id="IPR005532">
    <property type="entry name" value="SUMF_dom"/>
</dbReference>
<reference evidence="2 3" key="1">
    <citation type="submission" date="2024-03" db="EMBL/GenBank/DDBJ databases">
        <title>Human intestinal bacterial collection.</title>
        <authorList>
            <person name="Pauvert C."/>
            <person name="Hitch T.C.A."/>
            <person name="Clavel T."/>
        </authorList>
    </citation>
    <scope>NUCLEOTIDE SEQUENCE [LARGE SCALE GENOMIC DNA]</scope>
    <source>
        <strain evidence="2 3">CLA-KB-H122</strain>
    </source>
</reference>
<dbReference type="InterPro" id="IPR036116">
    <property type="entry name" value="FN3_sf"/>
</dbReference>
<dbReference type="PROSITE" id="PS51257">
    <property type="entry name" value="PROKAR_LIPOPROTEIN"/>
    <property type="match status" value="1"/>
</dbReference>
<dbReference type="PANTHER" id="PTHR23150">
    <property type="entry name" value="SULFATASE MODIFYING FACTOR 1, 2"/>
    <property type="match status" value="1"/>
</dbReference>
<dbReference type="InterPro" id="IPR051043">
    <property type="entry name" value="Sulfatase_Mod_Factor_Kinase"/>
</dbReference>
<dbReference type="SUPFAM" id="SSF56436">
    <property type="entry name" value="C-type lectin-like"/>
    <property type="match status" value="1"/>
</dbReference>
<sequence length="612" mass="67137">MKFIVKLLALTFVTIPFLFSCKDEEITEPGVQVTTLDFSSVGTNTAVGSGYLTKGNAEALTERGICWSTFADPTVADSKAVSTDDAAEHSFSAQLTGLTPNTCYHARAYVSDGSVVHYGNPITFTTKDRPEEGWCLIESVTGITPSSATVNMTMASDGGNDIAQIGVCFSQTAEPTIDDEVLFTEGGRDFSAELTDLKQNMQYYVRPYIKTADGQITYGEQVAFRTINFIVTKAPYPGYKTAYLFGETMKNESDPSIERGFCWSENENPTIETDQFKMISGTVGNFNLLATGFEKGKTYHVRAYAKNSSGTHYGEQMTFTTKTGSILPGLTLEDMVLVEKGSFQMGYPQSATVPNLFSGKTLNTETVHSVTLTKDFYICRYQVTCEQICAFLNSHPINRSTSLVYNTYLFGATNTRPFSFKAPMDGGTSIFEPNTNCARRPAASITWLCAYEYCRWLSAELGVEVRLPTEAEWEYAARGGNKSQGYLFSGSNTAGEVGVRTNSSTGTQNVGSLKANELGIYDMSGNTFEYCEDVYADFYYKDGAVDPCNKNTNDLTGQPRCIRGGSFRHYNADQTKDYQVVTRRGRAGNGNTDCGNHSGMRIVMTKLPATLD</sequence>
<dbReference type="InterPro" id="IPR042095">
    <property type="entry name" value="SUMF_sf"/>
</dbReference>
<evidence type="ECO:0000313" key="2">
    <source>
        <dbReference type="EMBL" id="MEQ2546216.1"/>
    </source>
</evidence>
<dbReference type="Pfam" id="PF03781">
    <property type="entry name" value="FGE-sulfatase"/>
    <property type="match status" value="1"/>
</dbReference>
<gene>
    <name evidence="2" type="ORF">WMO46_14815</name>
</gene>
<comment type="caution">
    <text evidence="2">The sequence shown here is derived from an EMBL/GenBank/DDBJ whole genome shotgun (WGS) entry which is preliminary data.</text>
</comment>
<dbReference type="PANTHER" id="PTHR23150:SF19">
    <property type="entry name" value="FORMYLGLYCINE-GENERATING ENZYME"/>
    <property type="match status" value="1"/>
</dbReference>
<name>A0ABV1H0L3_9BACT</name>
<keyword evidence="3" id="KW-1185">Reference proteome</keyword>
<dbReference type="SUPFAM" id="SSF49265">
    <property type="entry name" value="Fibronectin type III"/>
    <property type="match status" value="1"/>
</dbReference>